<evidence type="ECO:0000256" key="9">
    <source>
        <dbReference type="SAM" id="SignalP"/>
    </source>
</evidence>
<dbReference type="GO" id="GO:0005886">
    <property type="term" value="C:plasma membrane"/>
    <property type="evidence" value="ECO:0007669"/>
    <property type="project" value="UniProtKB-SubCell"/>
</dbReference>
<evidence type="ECO:0000313" key="10">
    <source>
        <dbReference type="EMBL" id="KAJ7311955.1"/>
    </source>
</evidence>
<evidence type="ECO:0000256" key="7">
    <source>
        <dbReference type="ARBA" id="ARBA00023180"/>
    </source>
</evidence>
<keyword evidence="5 9" id="KW-0732">Signal</keyword>
<dbReference type="InterPro" id="IPR026144">
    <property type="entry name" value="Neuritin_fam"/>
</dbReference>
<comment type="similarity">
    <text evidence="2">Belongs to the neuritin family.</text>
</comment>
<feature type="chain" id="PRO_5040264202" description="Neuritin-like protein" evidence="9">
    <location>
        <begin position="22"/>
        <end position="170"/>
    </location>
</feature>
<evidence type="ECO:0000256" key="5">
    <source>
        <dbReference type="ARBA" id="ARBA00022729"/>
    </source>
</evidence>
<keyword evidence="3" id="KW-1003">Cell membrane</keyword>
<evidence type="ECO:0000256" key="3">
    <source>
        <dbReference type="ARBA" id="ARBA00022475"/>
    </source>
</evidence>
<evidence type="ECO:0000313" key="11">
    <source>
        <dbReference type="Proteomes" id="UP001142489"/>
    </source>
</evidence>
<comment type="caution">
    <text evidence="10">The sequence shown here is derived from an EMBL/GenBank/DDBJ whole genome shotgun (WGS) entry which is preliminary data.</text>
</comment>
<keyword evidence="4" id="KW-0336">GPI-anchor</keyword>
<evidence type="ECO:0000256" key="4">
    <source>
        <dbReference type="ARBA" id="ARBA00022622"/>
    </source>
</evidence>
<feature type="signal peptide" evidence="9">
    <location>
        <begin position="1"/>
        <end position="21"/>
    </location>
</feature>
<sequence length="170" mass="18376">MGCGAWLGSFALSLLVHFVLSEGPVSAAGRKCNTIYKGFAECLINLGDSMAQNVQQQEGDEGSNLQRQELDTICKSWDDFHICATQVLSSCPEEAASIWESLRQESRKIQFQGNLHDLCNSRAQPAGNGRASDMDETNKETLRGAAFLLQPSLVGLLLTLAPLVAMTSLA</sequence>
<organism evidence="10 11">
    <name type="scientific">Phrynocephalus forsythii</name>
    <dbReference type="NCBI Taxonomy" id="171643"/>
    <lineage>
        <taxon>Eukaryota</taxon>
        <taxon>Metazoa</taxon>
        <taxon>Chordata</taxon>
        <taxon>Craniata</taxon>
        <taxon>Vertebrata</taxon>
        <taxon>Euteleostomi</taxon>
        <taxon>Lepidosauria</taxon>
        <taxon>Squamata</taxon>
        <taxon>Bifurcata</taxon>
        <taxon>Unidentata</taxon>
        <taxon>Episquamata</taxon>
        <taxon>Toxicofera</taxon>
        <taxon>Iguania</taxon>
        <taxon>Acrodonta</taxon>
        <taxon>Agamidae</taxon>
        <taxon>Agaminae</taxon>
        <taxon>Phrynocephalus</taxon>
    </lineage>
</organism>
<keyword evidence="7" id="KW-0325">Glycoprotein</keyword>
<dbReference type="GO" id="GO:0098552">
    <property type="term" value="C:side of membrane"/>
    <property type="evidence" value="ECO:0007669"/>
    <property type="project" value="UniProtKB-KW"/>
</dbReference>
<keyword evidence="11" id="KW-1185">Reference proteome</keyword>
<reference evidence="10" key="1">
    <citation type="journal article" date="2023" name="DNA Res.">
        <title>Chromosome-level genome assembly of Phrynocephalus forsythii using third-generation DNA sequencing and Hi-C analysis.</title>
        <authorList>
            <person name="Qi Y."/>
            <person name="Zhao W."/>
            <person name="Zhao Y."/>
            <person name="Niu C."/>
            <person name="Cao S."/>
            <person name="Zhang Y."/>
        </authorList>
    </citation>
    <scope>NUCLEOTIDE SEQUENCE</scope>
    <source>
        <tissue evidence="10">Muscle</tissue>
    </source>
</reference>
<protein>
    <recommendedName>
        <fullName evidence="12">Neuritin-like protein</fullName>
    </recommendedName>
</protein>
<keyword evidence="8" id="KW-0449">Lipoprotein</keyword>
<proteinExistence type="inferred from homology"/>
<evidence type="ECO:0000256" key="1">
    <source>
        <dbReference type="ARBA" id="ARBA00004609"/>
    </source>
</evidence>
<accession>A0A9Q1AU75</accession>
<dbReference type="AlphaFoldDB" id="A0A9Q1AU75"/>
<gene>
    <name evidence="10" type="ORF">JRQ81_006278</name>
</gene>
<dbReference type="GO" id="GO:1990138">
    <property type="term" value="P:neuron projection extension"/>
    <property type="evidence" value="ECO:0007669"/>
    <property type="project" value="TreeGrafter"/>
</dbReference>
<comment type="subcellular location">
    <subcellularLocation>
        <location evidence="1">Cell membrane</location>
        <topology evidence="1">Lipid-anchor</topology>
        <topology evidence="1">GPI-anchor</topology>
    </subcellularLocation>
</comment>
<name>A0A9Q1AU75_9SAUR</name>
<evidence type="ECO:0000256" key="8">
    <source>
        <dbReference type="ARBA" id="ARBA00023288"/>
    </source>
</evidence>
<dbReference type="PANTHER" id="PTHR15902:SF2">
    <property type="entry name" value="NEURITIN-LIKE PROTEIN"/>
    <property type="match status" value="1"/>
</dbReference>
<evidence type="ECO:0000256" key="2">
    <source>
        <dbReference type="ARBA" id="ARBA00008377"/>
    </source>
</evidence>
<dbReference type="EMBL" id="JAPFRF010000013">
    <property type="protein sequence ID" value="KAJ7311955.1"/>
    <property type="molecule type" value="Genomic_DNA"/>
</dbReference>
<evidence type="ECO:0000256" key="6">
    <source>
        <dbReference type="ARBA" id="ARBA00023136"/>
    </source>
</evidence>
<keyword evidence="6" id="KW-0472">Membrane</keyword>
<dbReference type="PANTHER" id="PTHR15902">
    <property type="entry name" value="NEURITIN-RELATED"/>
    <property type="match status" value="1"/>
</dbReference>
<evidence type="ECO:0008006" key="12">
    <source>
        <dbReference type="Google" id="ProtNLM"/>
    </source>
</evidence>
<dbReference type="Pfam" id="PF15056">
    <property type="entry name" value="NRN1"/>
    <property type="match status" value="1"/>
</dbReference>
<dbReference type="Proteomes" id="UP001142489">
    <property type="component" value="Unassembled WGS sequence"/>
</dbReference>
<dbReference type="OrthoDB" id="9929715at2759"/>